<reference evidence="3 4" key="2">
    <citation type="journal article" date="2017" name="Genome Biol.">
        <title>New reference genome sequences of hot pepper reveal the massive evolution of plant disease-resistance genes by retroduplication.</title>
        <authorList>
            <person name="Kim S."/>
            <person name="Park J."/>
            <person name="Yeom S.I."/>
            <person name="Kim Y.M."/>
            <person name="Seo E."/>
            <person name="Kim K.T."/>
            <person name="Kim M.S."/>
            <person name="Lee J.M."/>
            <person name="Cheong K."/>
            <person name="Shin H.S."/>
            <person name="Kim S.B."/>
            <person name="Han K."/>
            <person name="Lee J."/>
            <person name="Park M."/>
            <person name="Lee H.A."/>
            <person name="Lee H.Y."/>
            <person name="Lee Y."/>
            <person name="Oh S."/>
            <person name="Lee J.H."/>
            <person name="Choi E."/>
            <person name="Choi E."/>
            <person name="Lee S.E."/>
            <person name="Jeon J."/>
            <person name="Kim H."/>
            <person name="Choi G."/>
            <person name="Song H."/>
            <person name="Lee J."/>
            <person name="Lee S.C."/>
            <person name="Kwon J.K."/>
            <person name="Lee H.Y."/>
            <person name="Koo N."/>
            <person name="Hong Y."/>
            <person name="Kim R.W."/>
            <person name="Kang W.H."/>
            <person name="Huh J.H."/>
            <person name="Kang B.C."/>
            <person name="Yang T.J."/>
            <person name="Lee Y.H."/>
            <person name="Bennetzen J.L."/>
            <person name="Choi D."/>
        </authorList>
    </citation>
    <scope>NUCLEOTIDE SEQUENCE [LARGE SCALE GENOMIC DNA]</scope>
    <source>
        <strain evidence="4">cv. CM334</strain>
    </source>
</reference>
<sequence length="184" mass="20640">MVRVRMLCTLVLASQERVCLTQKLWVAYVAALGVANEHSEVVADNDDMFSVFKMFCKSQDLNLAEMSTVGTEQGEKEYGFSDDMFELLLFALEDLKRSLKERGFNLMIRFGIAENVIEGIVKEIMSLYGGPLEFLFVVESTLHPAYHAVKRLLADFKPSDAASGPISPMDARRSRDDSDPNDIC</sequence>
<feature type="signal peptide" evidence="2">
    <location>
        <begin position="1"/>
        <end position="21"/>
    </location>
</feature>
<reference evidence="3 4" key="1">
    <citation type="journal article" date="2014" name="Nat. Genet.">
        <title>Genome sequence of the hot pepper provides insights into the evolution of pungency in Capsicum species.</title>
        <authorList>
            <person name="Kim S."/>
            <person name="Park M."/>
            <person name="Yeom S.I."/>
            <person name="Kim Y.M."/>
            <person name="Lee J.M."/>
            <person name="Lee H.A."/>
            <person name="Seo E."/>
            <person name="Choi J."/>
            <person name="Cheong K."/>
            <person name="Kim K.T."/>
            <person name="Jung K."/>
            <person name="Lee G.W."/>
            <person name="Oh S.K."/>
            <person name="Bae C."/>
            <person name="Kim S.B."/>
            <person name="Lee H.Y."/>
            <person name="Kim S.Y."/>
            <person name="Kim M.S."/>
            <person name="Kang B.C."/>
            <person name="Jo Y.D."/>
            <person name="Yang H.B."/>
            <person name="Jeong H.J."/>
            <person name="Kang W.H."/>
            <person name="Kwon J.K."/>
            <person name="Shin C."/>
            <person name="Lim J.Y."/>
            <person name="Park J.H."/>
            <person name="Huh J.H."/>
            <person name="Kim J.S."/>
            <person name="Kim B.D."/>
            <person name="Cohen O."/>
            <person name="Paran I."/>
            <person name="Suh M.C."/>
            <person name="Lee S.B."/>
            <person name="Kim Y.K."/>
            <person name="Shin Y."/>
            <person name="Noh S.J."/>
            <person name="Park J."/>
            <person name="Seo Y.S."/>
            <person name="Kwon S.Y."/>
            <person name="Kim H.A."/>
            <person name="Park J.M."/>
            <person name="Kim H.J."/>
            <person name="Choi S.B."/>
            <person name="Bosland P.W."/>
            <person name="Reeves G."/>
            <person name="Jo S.H."/>
            <person name="Lee B.W."/>
            <person name="Cho H.T."/>
            <person name="Choi H.S."/>
            <person name="Lee M.S."/>
            <person name="Yu Y."/>
            <person name="Do Choi Y."/>
            <person name="Park B.S."/>
            <person name="van Deynze A."/>
            <person name="Ashrafi H."/>
            <person name="Hill T."/>
            <person name="Kim W.T."/>
            <person name="Pai H.S."/>
            <person name="Ahn H.K."/>
            <person name="Yeam I."/>
            <person name="Giovannoni J.J."/>
            <person name="Rose J.K."/>
            <person name="Sorensen I."/>
            <person name="Lee S.J."/>
            <person name="Kim R.W."/>
            <person name="Choi I.Y."/>
            <person name="Choi B.S."/>
            <person name="Lim J.S."/>
            <person name="Lee Y.H."/>
            <person name="Choi D."/>
        </authorList>
    </citation>
    <scope>NUCLEOTIDE SEQUENCE [LARGE SCALE GENOMIC DNA]</scope>
    <source>
        <strain evidence="4">cv. CM334</strain>
    </source>
</reference>
<dbReference type="EMBL" id="AYRZ02000001">
    <property type="protein sequence ID" value="PHT93281.1"/>
    <property type="molecule type" value="Genomic_DNA"/>
</dbReference>
<evidence type="ECO:0000313" key="3">
    <source>
        <dbReference type="EMBL" id="PHT93281.1"/>
    </source>
</evidence>
<dbReference type="Gene3D" id="3.40.50.620">
    <property type="entry name" value="HUPs"/>
    <property type="match status" value="1"/>
</dbReference>
<proteinExistence type="predicted"/>
<accession>A0A2G3AGB3</accession>
<name>A0A2G3AGB3_CAPAN</name>
<dbReference type="STRING" id="4072.A0A2G3AGB3"/>
<dbReference type="Proteomes" id="UP000222542">
    <property type="component" value="Unassembled WGS sequence"/>
</dbReference>
<dbReference type="AlphaFoldDB" id="A0A2G3AGB3"/>
<gene>
    <name evidence="3" type="ORF">T459_01163</name>
</gene>
<evidence type="ECO:0000256" key="2">
    <source>
        <dbReference type="SAM" id="SignalP"/>
    </source>
</evidence>
<keyword evidence="4" id="KW-1185">Reference proteome</keyword>
<organism evidence="3 4">
    <name type="scientific">Capsicum annuum</name>
    <name type="common">Capsicum pepper</name>
    <dbReference type="NCBI Taxonomy" id="4072"/>
    <lineage>
        <taxon>Eukaryota</taxon>
        <taxon>Viridiplantae</taxon>
        <taxon>Streptophyta</taxon>
        <taxon>Embryophyta</taxon>
        <taxon>Tracheophyta</taxon>
        <taxon>Spermatophyta</taxon>
        <taxon>Magnoliopsida</taxon>
        <taxon>eudicotyledons</taxon>
        <taxon>Gunneridae</taxon>
        <taxon>Pentapetalae</taxon>
        <taxon>asterids</taxon>
        <taxon>lamiids</taxon>
        <taxon>Solanales</taxon>
        <taxon>Solanaceae</taxon>
        <taxon>Solanoideae</taxon>
        <taxon>Capsiceae</taxon>
        <taxon>Capsicum</taxon>
    </lineage>
</organism>
<dbReference type="InterPro" id="IPR014729">
    <property type="entry name" value="Rossmann-like_a/b/a_fold"/>
</dbReference>
<feature type="region of interest" description="Disordered" evidence="1">
    <location>
        <begin position="161"/>
        <end position="184"/>
    </location>
</feature>
<keyword evidence="2" id="KW-0732">Signal</keyword>
<feature type="chain" id="PRO_5013619456" evidence="2">
    <location>
        <begin position="22"/>
        <end position="184"/>
    </location>
</feature>
<evidence type="ECO:0000313" key="4">
    <source>
        <dbReference type="Proteomes" id="UP000222542"/>
    </source>
</evidence>
<protein>
    <submittedName>
        <fullName evidence="3">Uncharacterized protein</fullName>
    </submittedName>
</protein>
<evidence type="ECO:0000256" key="1">
    <source>
        <dbReference type="SAM" id="MobiDB-lite"/>
    </source>
</evidence>
<comment type="caution">
    <text evidence="3">The sequence shown here is derived from an EMBL/GenBank/DDBJ whole genome shotgun (WGS) entry which is preliminary data.</text>
</comment>
<dbReference type="Gramene" id="PHT93281">
    <property type="protein sequence ID" value="PHT93281"/>
    <property type="gene ID" value="T459_01163"/>
</dbReference>